<reference evidence="3" key="1">
    <citation type="submission" date="2021-02" db="EMBL/GenBank/DDBJ databases">
        <authorList>
            <person name="Nowell W R."/>
        </authorList>
    </citation>
    <scope>NUCLEOTIDE SEQUENCE</scope>
</reference>
<organism evidence="3 4">
    <name type="scientific">Rotaria magnacalcarata</name>
    <dbReference type="NCBI Taxonomy" id="392030"/>
    <lineage>
        <taxon>Eukaryota</taxon>
        <taxon>Metazoa</taxon>
        <taxon>Spiralia</taxon>
        <taxon>Gnathifera</taxon>
        <taxon>Rotifera</taxon>
        <taxon>Eurotatoria</taxon>
        <taxon>Bdelloidea</taxon>
        <taxon>Philodinida</taxon>
        <taxon>Philodinidae</taxon>
        <taxon>Rotaria</taxon>
    </lineage>
</organism>
<dbReference type="EMBL" id="CAJNRG010010057">
    <property type="protein sequence ID" value="CAF2118605.1"/>
    <property type="molecule type" value="Genomic_DNA"/>
</dbReference>
<dbReference type="AlphaFoldDB" id="A0A816V9D7"/>
<comment type="caution">
    <text evidence="3">The sequence shown here is derived from an EMBL/GenBank/DDBJ whole genome shotgun (WGS) entry which is preliminary data.</text>
</comment>
<dbReference type="InterPro" id="IPR050863">
    <property type="entry name" value="CenT-Element_Derived"/>
</dbReference>
<dbReference type="SUPFAM" id="SSF46689">
    <property type="entry name" value="Homeodomain-like"/>
    <property type="match status" value="1"/>
</dbReference>
<dbReference type="Proteomes" id="UP000663887">
    <property type="component" value="Unassembled WGS sequence"/>
</dbReference>
<dbReference type="InterPro" id="IPR009057">
    <property type="entry name" value="Homeodomain-like_sf"/>
</dbReference>
<keyword evidence="1" id="KW-0238">DNA-binding</keyword>
<dbReference type="GO" id="GO:0005634">
    <property type="term" value="C:nucleus"/>
    <property type="evidence" value="ECO:0007669"/>
    <property type="project" value="TreeGrafter"/>
</dbReference>
<dbReference type="PROSITE" id="PS51253">
    <property type="entry name" value="HTH_CENPB"/>
    <property type="match status" value="1"/>
</dbReference>
<dbReference type="GO" id="GO:0003677">
    <property type="term" value="F:DNA binding"/>
    <property type="evidence" value="ECO:0007669"/>
    <property type="project" value="UniProtKB-KW"/>
</dbReference>
<sequence>MCHRKALTLEEKVALIKDNQNDHGLSVRQLGDNYKISKSSTANILRRSEETKIDKKIDEIVFEWFAQQRAKQIPICGPILQEKARQVAEQLGYTTETFKASNGWLEKFRNRHTISFRTINGESASVDDSTVEEWTQRLSTILDGFNENDVFNAAETGLFYRATPDRSLVLSKEECKCGKKSKERLTVLLCSNLTGTEKLKPVVIGRSQRPRCFKNITTSKSYLSPGYQIELQKLVTHIITQCTLAQTADQISITVLDAIKWIDLSWENVTENTIRNGFRAAGFIYPTSTSSSSMMNMDIIIETDIESNNSDNPLQQLELLLAHIDIGGPQLTAAEFVEMDSCIPTFNECDDYGHLKSSIQVTQDDNEEEEDAFVEKPPNLPEALEIMRRLHLFASIEQPQSHNLIYDLESQLTDIYLDSIAVK</sequence>
<dbReference type="Gene3D" id="1.10.10.60">
    <property type="entry name" value="Homeodomain-like"/>
    <property type="match status" value="2"/>
</dbReference>
<evidence type="ECO:0000259" key="2">
    <source>
        <dbReference type="PROSITE" id="PS51253"/>
    </source>
</evidence>
<protein>
    <recommendedName>
        <fullName evidence="2">HTH CENPB-type domain-containing protein</fullName>
    </recommendedName>
</protein>
<dbReference type="Pfam" id="PF03221">
    <property type="entry name" value="HTH_Tnp_Tc5"/>
    <property type="match status" value="1"/>
</dbReference>
<dbReference type="SMART" id="SM00674">
    <property type="entry name" value="CENPB"/>
    <property type="match status" value="1"/>
</dbReference>
<dbReference type="PANTHER" id="PTHR19303">
    <property type="entry name" value="TRANSPOSON"/>
    <property type="match status" value="1"/>
</dbReference>
<evidence type="ECO:0000256" key="1">
    <source>
        <dbReference type="ARBA" id="ARBA00023125"/>
    </source>
</evidence>
<dbReference type="InterPro" id="IPR004875">
    <property type="entry name" value="DDE_SF_endonuclease_dom"/>
</dbReference>
<feature type="domain" description="HTH CENPB-type" evidence="2">
    <location>
        <begin position="45"/>
        <end position="118"/>
    </location>
</feature>
<evidence type="ECO:0000313" key="3">
    <source>
        <dbReference type="EMBL" id="CAF2118605.1"/>
    </source>
</evidence>
<accession>A0A816V9D7</accession>
<dbReference type="PANTHER" id="PTHR19303:SF73">
    <property type="entry name" value="PROTEIN PDC2"/>
    <property type="match status" value="1"/>
</dbReference>
<name>A0A816V9D7_9BILA</name>
<gene>
    <name evidence="3" type="ORF">XDN619_LOCUS22198</name>
</gene>
<proteinExistence type="predicted"/>
<dbReference type="InterPro" id="IPR006600">
    <property type="entry name" value="HTH_CenpB_DNA-bd_dom"/>
</dbReference>
<evidence type="ECO:0000313" key="4">
    <source>
        <dbReference type="Proteomes" id="UP000663887"/>
    </source>
</evidence>
<dbReference type="Pfam" id="PF03184">
    <property type="entry name" value="DDE_1"/>
    <property type="match status" value="1"/>
</dbReference>